<accession>W7XHD7</accession>
<dbReference type="RefSeq" id="XP_012650811.1">
    <property type="nucleotide sequence ID" value="XM_012795357.1"/>
</dbReference>
<dbReference type="Proteomes" id="UP000009168">
    <property type="component" value="Unassembled WGS sequence"/>
</dbReference>
<reference evidence="2" key="1">
    <citation type="journal article" date="2006" name="PLoS Biol.">
        <title>Macronuclear genome sequence of the ciliate Tetrahymena thermophila, a model eukaryote.</title>
        <authorList>
            <person name="Eisen J.A."/>
            <person name="Coyne R.S."/>
            <person name="Wu M."/>
            <person name="Wu D."/>
            <person name="Thiagarajan M."/>
            <person name="Wortman J.R."/>
            <person name="Badger J.H."/>
            <person name="Ren Q."/>
            <person name="Amedeo P."/>
            <person name="Jones K.M."/>
            <person name="Tallon L.J."/>
            <person name="Delcher A.L."/>
            <person name="Salzberg S.L."/>
            <person name="Silva J.C."/>
            <person name="Haas B.J."/>
            <person name="Majoros W.H."/>
            <person name="Farzad M."/>
            <person name="Carlton J.M."/>
            <person name="Smith R.K. Jr."/>
            <person name="Garg J."/>
            <person name="Pearlman R.E."/>
            <person name="Karrer K.M."/>
            <person name="Sun L."/>
            <person name="Manning G."/>
            <person name="Elde N.C."/>
            <person name="Turkewitz A.P."/>
            <person name="Asai D.J."/>
            <person name="Wilkes D.E."/>
            <person name="Wang Y."/>
            <person name="Cai H."/>
            <person name="Collins K."/>
            <person name="Stewart B.A."/>
            <person name="Lee S.R."/>
            <person name="Wilamowska K."/>
            <person name="Weinberg Z."/>
            <person name="Ruzzo W.L."/>
            <person name="Wloga D."/>
            <person name="Gaertig J."/>
            <person name="Frankel J."/>
            <person name="Tsao C.-C."/>
            <person name="Gorovsky M.A."/>
            <person name="Keeling P.J."/>
            <person name="Waller R.F."/>
            <person name="Patron N.J."/>
            <person name="Cherry J.M."/>
            <person name="Stover N.A."/>
            <person name="Krieger C.J."/>
            <person name="del Toro C."/>
            <person name="Ryder H.F."/>
            <person name="Williamson S.C."/>
            <person name="Barbeau R.A."/>
            <person name="Hamilton E.P."/>
            <person name="Orias E."/>
        </authorList>
    </citation>
    <scope>NUCLEOTIDE SEQUENCE [LARGE SCALE GENOMIC DNA]</scope>
    <source>
        <strain evidence="2">SB210</strain>
    </source>
</reference>
<dbReference type="InParanoid" id="W7XHD7"/>
<name>W7XHD7_TETTS</name>
<evidence type="ECO:0000313" key="2">
    <source>
        <dbReference type="Proteomes" id="UP000009168"/>
    </source>
</evidence>
<evidence type="ECO:0000313" key="1">
    <source>
        <dbReference type="EMBL" id="EWS76643.1"/>
    </source>
</evidence>
<sequence length="143" mass="17322">MIQLKSQKFKNNFVQILNKYQIKKTFQLIQYQLMEQKRQQKKSNKSYQINSQFFFVLYSFLQLKISKSKTNKLSLFTKGQVSNLRDQCNLLKQNLSLMHLLQQLNSKFLNIEEKIKNQKVHSKEKMKKKYEIIRLINQQQKIS</sequence>
<gene>
    <name evidence="1" type="ORF">TTHERM_000200581</name>
</gene>
<dbReference type="EMBL" id="GG662857">
    <property type="protein sequence ID" value="EWS76643.1"/>
    <property type="molecule type" value="Genomic_DNA"/>
</dbReference>
<dbReference type="GeneID" id="24437800"/>
<dbReference type="AlphaFoldDB" id="W7XHD7"/>
<proteinExistence type="predicted"/>
<keyword evidence="2" id="KW-1185">Reference proteome</keyword>
<organism evidence="1 2">
    <name type="scientific">Tetrahymena thermophila (strain SB210)</name>
    <dbReference type="NCBI Taxonomy" id="312017"/>
    <lineage>
        <taxon>Eukaryota</taxon>
        <taxon>Sar</taxon>
        <taxon>Alveolata</taxon>
        <taxon>Ciliophora</taxon>
        <taxon>Intramacronucleata</taxon>
        <taxon>Oligohymenophorea</taxon>
        <taxon>Hymenostomatida</taxon>
        <taxon>Tetrahymenina</taxon>
        <taxon>Tetrahymenidae</taxon>
        <taxon>Tetrahymena</taxon>
    </lineage>
</organism>
<dbReference type="KEGG" id="tet:TTHERM_000200581"/>
<protein>
    <submittedName>
        <fullName evidence="1">Uncharacterized protein</fullName>
    </submittedName>
</protein>